<accession>A0A699YW06</accession>
<dbReference type="PANTHER" id="PTHR34407:SF1">
    <property type="entry name" value="SGNH HYDROLASE-TYPE ESTERASE DOMAIN-CONTAINING PROTEIN"/>
    <property type="match status" value="1"/>
</dbReference>
<name>A0A699YW06_HAELA</name>
<comment type="caution">
    <text evidence="1">The sequence shown here is derived from an EMBL/GenBank/DDBJ whole genome shotgun (WGS) entry which is preliminary data.</text>
</comment>
<dbReference type="AlphaFoldDB" id="A0A699YW06"/>
<dbReference type="Proteomes" id="UP000485058">
    <property type="component" value="Unassembled WGS sequence"/>
</dbReference>
<dbReference type="EMBL" id="BLLF01000648">
    <property type="protein sequence ID" value="GFH13751.1"/>
    <property type="molecule type" value="Genomic_DNA"/>
</dbReference>
<dbReference type="PANTHER" id="PTHR34407">
    <property type="entry name" value="EXPRESSED PROTEIN"/>
    <property type="match status" value="1"/>
</dbReference>
<evidence type="ECO:0000313" key="1">
    <source>
        <dbReference type="EMBL" id="GFH13751.1"/>
    </source>
</evidence>
<protein>
    <submittedName>
        <fullName evidence="1">SGNH_hydro domain-containing protein</fullName>
    </submittedName>
</protein>
<proteinExistence type="predicted"/>
<reference evidence="1 2" key="1">
    <citation type="submission" date="2020-02" db="EMBL/GenBank/DDBJ databases">
        <title>Draft genome sequence of Haematococcus lacustris strain NIES-144.</title>
        <authorList>
            <person name="Morimoto D."/>
            <person name="Nakagawa S."/>
            <person name="Yoshida T."/>
            <person name="Sawayama S."/>
        </authorList>
    </citation>
    <scope>NUCLEOTIDE SEQUENCE [LARGE SCALE GENOMIC DNA]</scope>
    <source>
        <strain evidence="1 2">NIES-144</strain>
    </source>
</reference>
<organism evidence="1 2">
    <name type="scientific">Haematococcus lacustris</name>
    <name type="common">Green alga</name>
    <name type="synonym">Haematococcus pluvialis</name>
    <dbReference type="NCBI Taxonomy" id="44745"/>
    <lineage>
        <taxon>Eukaryota</taxon>
        <taxon>Viridiplantae</taxon>
        <taxon>Chlorophyta</taxon>
        <taxon>core chlorophytes</taxon>
        <taxon>Chlorophyceae</taxon>
        <taxon>CS clade</taxon>
        <taxon>Chlamydomonadales</taxon>
        <taxon>Haematococcaceae</taxon>
        <taxon>Haematococcus</taxon>
    </lineage>
</organism>
<gene>
    <name evidence="1" type="ORF">HaLaN_09695</name>
</gene>
<keyword evidence="2" id="KW-1185">Reference proteome</keyword>
<evidence type="ECO:0000313" key="2">
    <source>
        <dbReference type="Proteomes" id="UP000485058"/>
    </source>
</evidence>
<sequence length="81" mass="9098">MAGALSAYMSACHNVHVPKSADIIFVEYSVNDQAVALPVFDNAMRRPYERLLRKLLKYPNRPAVVLVHTYVHSMAKKPASQ</sequence>